<dbReference type="Pfam" id="PF00225">
    <property type="entry name" value="Kinesin"/>
    <property type="match status" value="1"/>
</dbReference>
<dbReference type="GO" id="GO:0007018">
    <property type="term" value="P:microtubule-based movement"/>
    <property type="evidence" value="ECO:0007669"/>
    <property type="project" value="InterPro"/>
</dbReference>
<gene>
    <name evidence="10" type="ORF">IV203_006223</name>
</gene>
<evidence type="ECO:0000256" key="1">
    <source>
        <dbReference type="ARBA" id="ARBA00004496"/>
    </source>
</evidence>
<evidence type="ECO:0000256" key="6">
    <source>
        <dbReference type="PROSITE-ProRule" id="PRU00283"/>
    </source>
</evidence>
<keyword evidence="6" id="KW-0505">Motor protein</keyword>
<dbReference type="GO" id="GO:0051231">
    <property type="term" value="P:spindle elongation"/>
    <property type="evidence" value="ECO:0007669"/>
    <property type="project" value="TreeGrafter"/>
</dbReference>
<keyword evidence="4 6" id="KW-0067">ATP-binding</keyword>
<comment type="caution">
    <text evidence="10">The sequence shown here is derived from an EMBL/GenBank/DDBJ whole genome shotgun (WGS) entry which is preliminary data.</text>
</comment>
<feature type="compositionally biased region" description="Polar residues" evidence="8">
    <location>
        <begin position="1651"/>
        <end position="1667"/>
    </location>
</feature>
<feature type="coiled-coil region" evidence="7">
    <location>
        <begin position="1267"/>
        <end position="1301"/>
    </location>
</feature>
<dbReference type="Proteomes" id="UP000693970">
    <property type="component" value="Unassembled WGS sequence"/>
</dbReference>
<feature type="coiled-coil region" evidence="7">
    <location>
        <begin position="898"/>
        <end position="925"/>
    </location>
</feature>
<accession>A0A9K3KPR9</accession>
<feature type="compositionally biased region" description="Polar residues" evidence="8">
    <location>
        <begin position="1685"/>
        <end position="1695"/>
    </location>
</feature>
<evidence type="ECO:0000256" key="8">
    <source>
        <dbReference type="SAM" id="MobiDB-lite"/>
    </source>
</evidence>
<dbReference type="SMART" id="SM00129">
    <property type="entry name" value="KISc"/>
    <property type="match status" value="1"/>
</dbReference>
<evidence type="ECO:0000256" key="2">
    <source>
        <dbReference type="ARBA" id="ARBA00022490"/>
    </source>
</evidence>
<dbReference type="GO" id="GO:0005524">
    <property type="term" value="F:ATP binding"/>
    <property type="evidence" value="ECO:0007669"/>
    <property type="project" value="UniProtKB-UniRule"/>
</dbReference>
<evidence type="ECO:0000256" key="4">
    <source>
        <dbReference type="ARBA" id="ARBA00022840"/>
    </source>
</evidence>
<evidence type="ECO:0000259" key="9">
    <source>
        <dbReference type="PROSITE" id="PS50067"/>
    </source>
</evidence>
<comment type="subcellular location">
    <subcellularLocation>
        <location evidence="1">Cytoplasm</location>
    </subcellularLocation>
</comment>
<dbReference type="GO" id="GO:0005737">
    <property type="term" value="C:cytoplasm"/>
    <property type="evidence" value="ECO:0007669"/>
    <property type="project" value="UniProtKB-SubCell"/>
</dbReference>
<dbReference type="EMBL" id="JAGRRH010000021">
    <property type="protein sequence ID" value="KAG7347154.1"/>
    <property type="molecule type" value="Genomic_DNA"/>
</dbReference>
<dbReference type="PANTHER" id="PTHR47969:SF15">
    <property type="entry name" value="CHROMOSOME-ASSOCIATED KINESIN KIF4A-RELATED"/>
    <property type="match status" value="1"/>
</dbReference>
<evidence type="ECO:0000256" key="7">
    <source>
        <dbReference type="SAM" id="Coils"/>
    </source>
</evidence>
<dbReference type="InterPro" id="IPR027640">
    <property type="entry name" value="Kinesin-like_fam"/>
</dbReference>
<feature type="domain" description="Kinesin motor" evidence="9">
    <location>
        <begin position="89"/>
        <end position="433"/>
    </location>
</feature>
<dbReference type="GO" id="GO:0007052">
    <property type="term" value="P:mitotic spindle organization"/>
    <property type="evidence" value="ECO:0007669"/>
    <property type="project" value="TreeGrafter"/>
</dbReference>
<keyword evidence="3 6" id="KW-0547">Nucleotide-binding</keyword>
<dbReference type="GO" id="GO:0008017">
    <property type="term" value="F:microtubule binding"/>
    <property type="evidence" value="ECO:0007669"/>
    <property type="project" value="InterPro"/>
</dbReference>
<feature type="coiled-coil region" evidence="7">
    <location>
        <begin position="1494"/>
        <end position="1528"/>
    </location>
</feature>
<dbReference type="PANTHER" id="PTHR47969">
    <property type="entry name" value="CHROMOSOME-ASSOCIATED KINESIN KIF4A-RELATED"/>
    <property type="match status" value="1"/>
</dbReference>
<sequence length="1755" mass="198234">MQAHRRPKTITNTSYIRDKDPKAVGVPFQNEHVTPWSHLFCGIHSQQSRLTSFGNTNSTKIHEFFYKMTTVPFSSKLVTGCHRPNKESRVQVGVRIRPLTSKEIQSGGKSSLDVHSPSIRMGQRQFTYDSVFDESCGQKDLYDRVSGPLLSSFMDGYNATIMSYGQTGSGKTYTMGSEAHTEPESSSQSGLIPRFITDFFLRLQHKKAVSDIGEEDGNHVLLDYNLKASFLEVYGEDVYDLLDATRKSLPLREDSEKGIVVVGLKSRTISSTAEALQVLHEGTMNRTTAATLMNLTSSRSHAVFTIELSQITRSNNGGKVDVTTTSCFTFVDLAGSERMKKTGAEGERAREGIKINEGLLALGNVINALADEERLAQEKKVHVPYRQSKLTRLLQDALGGNSQTLFLACVSPSDTNASETLSTLNYANRARNIRNAPTKNIDATLAQLQRLYAINRVLQSELIKSRFNSSHLSSDTSIGKIDDSLLQREDVHTYMQQIYDVASEMASPSKTLPPIPAPSNSREDNPNGSPATCVEAPMVDINRRDTRSEPFDDSVLDDVNPDEEMAILDYLLELQQQDQEFETEKKNDDEKLKEVNGQIEKEEAMLLQLRESLKVYHGLKSRYEELMAEVQQLETEKTDLAKQLEHATVDPTIGCSAAIKQKLERVEMNLNRARRETMSHREKYHRAEDQSRKCHMLERKVRELKQAKIALIKKQKHAEARYREMTEAKTKELMVLKRRETLANKKMSKLEHELRFQKTTLDKRKKYCDKLSEKLKQTEAHLLKLLAIRQRNLPVGDGVVGRNMKAGSLVYDRKPKPNHDHLKSLSEDEMKASSYIFSKMVVERVKLSRLKARYEDLVKSYGETMRKLVSEIRELVVLRKDSTGGDDDADCATNSVIASEKEENVADLELKVELLETEMQHISAAISDDLDGTDEAVTKLMMGMSDAALRSLLLNTFSKFVSVETDRQNMSEILERKESALLSFEAEIESLNFKVGTLSRDLANRTKLEASGENPFHLLNLALEEKRKMEEQLQSSNEALTQSTADLTRLRESEREAKEALLVERETLAVMRASSNSLTNNVEAHESVEKLQAVWSALGVDAALRESVNRSIERSLEDTCLRELNKAQAMKSSCETEIKCLCHKLSTMKRAMGIMTPDKNESTSNVSLLSECKSLRDEVTGLETRYRFSVVRREKILKELKQLMPTLGLTADEVDSDLQILLRDDKSSGEMDVEFAVPGSPMETESFVALPPNSLETNFLSSCESGVRKLRAQKSVALVRNRELQQQISDLIDEMHLASKDAIELILSLNRKNKPNLEQWWDQTLAEEILRCLVIKKFSSDPSEIISRHLEFLRDTFVHVASSRRSVSTSLKTIIEKAQKTLLDIVGREFDASEAYAGFHDALFRLPALSKDLILSCISEMEALTEGVDSMTQSEIEALTVIWEALKIPASDRRNFWGQMEKADSKKLPSQKSLFPDETMKEVMAGEDWIGKSVNRALEVYGNLEQKLRKLERIHKEVERLRSKQDAKSKILSLDSEIRIMNAKLLDFEEHCNKQRLLTKKTSGGALLKEERFRKQMQSKFVSNLRQLANLLQAWEAQESKTFDSSLLSEDVRTMLQNPDHMESWVAERTKFMGLRTVKSQTPNKRPFASLGSQNRQPSTSKRQASGLTPPRRRPAQPLLIQPTGGPSRQETNVAGGSRKNSRGMGSDNNTLRVRDSNVEGGQSQKHRERKREDPNSIRPFENILSEMTSPSGDT</sequence>
<evidence type="ECO:0000313" key="10">
    <source>
        <dbReference type="EMBL" id="KAG7347154.1"/>
    </source>
</evidence>
<evidence type="ECO:0000256" key="5">
    <source>
        <dbReference type="ARBA" id="ARBA00023054"/>
    </source>
</evidence>
<feature type="binding site" evidence="6">
    <location>
        <begin position="165"/>
        <end position="172"/>
    </location>
    <ligand>
        <name>ATP</name>
        <dbReference type="ChEBI" id="CHEBI:30616"/>
    </ligand>
</feature>
<evidence type="ECO:0000313" key="11">
    <source>
        <dbReference type="Proteomes" id="UP000693970"/>
    </source>
</evidence>
<reference evidence="10" key="2">
    <citation type="submission" date="2021-04" db="EMBL/GenBank/DDBJ databases">
        <authorList>
            <person name="Podell S."/>
        </authorList>
    </citation>
    <scope>NUCLEOTIDE SEQUENCE</scope>
    <source>
        <strain evidence="10">Hildebrandi</strain>
    </source>
</reference>
<dbReference type="OrthoDB" id="3176171at2759"/>
<evidence type="ECO:0000256" key="3">
    <source>
        <dbReference type="ARBA" id="ARBA00022741"/>
    </source>
</evidence>
<protein>
    <submittedName>
        <fullName evidence="10">Kinesin motor domain containing protein</fullName>
    </submittedName>
</protein>
<feature type="region of interest" description="Disordered" evidence="8">
    <location>
        <begin position="1636"/>
        <end position="1755"/>
    </location>
</feature>
<dbReference type="GO" id="GO:0005875">
    <property type="term" value="C:microtubule associated complex"/>
    <property type="evidence" value="ECO:0007669"/>
    <property type="project" value="TreeGrafter"/>
</dbReference>
<comment type="similarity">
    <text evidence="6">Belongs to the TRAFAC class myosin-kinesin ATPase superfamily. Kinesin family.</text>
</comment>
<proteinExistence type="inferred from homology"/>
<feature type="coiled-coil region" evidence="7">
    <location>
        <begin position="1019"/>
        <end position="1046"/>
    </location>
</feature>
<feature type="region of interest" description="Disordered" evidence="8">
    <location>
        <begin position="505"/>
        <end position="534"/>
    </location>
</feature>
<dbReference type="InterPro" id="IPR001752">
    <property type="entry name" value="Kinesin_motor_dom"/>
</dbReference>
<keyword evidence="5 7" id="KW-0175">Coiled coil</keyword>
<dbReference type="PROSITE" id="PS50067">
    <property type="entry name" value="KINESIN_MOTOR_2"/>
    <property type="match status" value="1"/>
</dbReference>
<keyword evidence="2" id="KW-0963">Cytoplasm</keyword>
<dbReference type="GO" id="GO:0003777">
    <property type="term" value="F:microtubule motor activity"/>
    <property type="evidence" value="ECO:0007669"/>
    <property type="project" value="InterPro"/>
</dbReference>
<name>A0A9K3KPR9_9STRA</name>
<organism evidence="10 11">
    <name type="scientific">Nitzschia inconspicua</name>
    <dbReference type="NCBI Taxonomy" id="303405"/>
    <lineage>
        <taxon>Eukaryota</taxon>
        <taxon>Sar</taxon>
        <taxon>Stramenopiles</taxon>
        <taxon>Ochrophyta</taxon>
        <taxon>Bacillariophyta</taxon>
        <taxon>Bacillariophyceae</taxon>
        <taxon>Bacillariophycidae</taxon>
        <taxon>Bacillariales</taxon>
        <taxon>Bacillariaceae</taxon>
        <taxon>Nitzschia</taxon>
    </lineage>
</organism>
<feature type="coiled-coil region" evidence="7">
    <location>
        <begin position="585"/>
        <end position="714"/>
    </location>
</feature>
<feature type="compositionally biased region" description="Polar residues" evidence="8">
    <location>
        <begin position="1746"/>
        <end position="1755"/>
    </location>
</feature>
<dbReference type="Pfam" id="PF25764">
    <property type="entry name" value="KIF21A_4th"/>
    <property type="match status" value="1"/>
</dbReference>
<reference evidence="10" key="1">
    <citation type="journal article" date="2021" name="Sci. Rep.">
        <title>Diploid genomic architecture of Nitzschia inconspicua, an elite biomass production diatom.</title>
        <authorList>
            <person name="Oliver A."/>
            <person name="Podell S."/>
            <person name="Pinowska A."/>
            <person name="Traller J.C."/>
            <person name="Smith S.R."/>
            <person name="McClure R."/>
            <person name="Beliaev A."/>
            <person name="Bohutskyi P."/>
            <person name="Hill E.A."/>
            <person name="Rabines A."/>
            <person name="Zheng H."/>
            <person name="Allen L.Z."/>
            <person name="Kuo A."/>
            <person name="Grigoriev I.V."/>
            <person name="Allen A.E."/>
            <person name="Hazlebeck D."/>
            <person name="Allen E.E."/>
        </authorList>
    </citation>
    <scope>NUCLEOTIDE SEQUENCE</scope>
    <source>
        <strain evidence="10">Hildebrandi</strain>
    </source>
</reference>
<keyword evidence="11" id="KW-1185">Reference proteome</keyword>